<keyword evidence="1" id="KW-1133">Transmembrane helix</keyword>
<feature type="transmembrane region" description="Helical" evidence="1">
    <location>
        <begin position="186"/>
        <end position="209"/>
    </location>
</feature>
<comment type="caution">
    <text evidence="2">The sequence shown here is derived from an EMBL/GenBank/DDBJ whole genome shotgun (WGS) entry which is preliminary data.</text>
</comment>
<feature type="transmembrane region" description="Helical" evidence="1">
    <location>
        <begin position="88"/>
        <end position="107"/>
    </location>
</feature>
<feature type="transmembrane region" description="Helical" evidence="1">
    <location>
        <begin position="221"/>
        <end position="242"/>
    </location>
</feature>
<feature type="transmembrane region" description="Helical" evidence="1">
    <location>
        <begin position="20"/>
        <end position="39"/>
    </location>
</feature>
<feature type="transmembrane region" description="Helical" evidence="1">
    <location>
        <begin position="157"/>
        <end position="179"/>
    </location>
</feature>
<keyword evidence="3" id="KW-1185">Reference proteome</keyword>
<keyword evidence="1" id="KW-0472">Membrane</keyword>
<evidence type="ECO:0000313" key="3">
    <source>
        <dbReference type="Proteomes" id="UP000765845"/>
    </source>
</evidence>
<accession>A0ABX1G9J6</accession>
<dbReference type="Proteomes" id="UP000765845">
    <property type="component" value="Unassembled WGS sequence"/>
</dbReference>
<reference evidence="2 3" key="1">
    <citation type="submission" date="2020-04" db="EMBL/GenBank/DDBJ databases">
        <authorList>
            <person name="Yoon J."/>
        </authorList>
    </citation>
    <scope>NUCLEOTIDE SEQUENCE [LARGE SCALE GENOMIC DNA]</scope>
    <source>
        <strain evidence="2 3">KMU-166</strain>
    </source>
</reference>
<evidence type="ECO:0000313" key="2">
    <source>
        <dbReference type="EMBL" id="NKI15824.1"/>
    </source>
</evidence>
<gene>
    <name evidence="2" type="ORF">HCU74_00175</name>
</gene>
<protein>
    <submittedName>
        <fullName evidence="2">Uncharacterized protein</fullName>
    </submittedName>
</protein>
<feature type="transmembrane region" description="Helical" evidence="1">
    <location>
        <begin position="119"/>
        <end position="137"/>
    </location>
</feature>
<name>A0ABX1G9J6_9GAMM</name>
<dbReference type="EMBL" id="JAAWWK010000001">
    <property type="protein sequence ID" value="NKI15824.1"/>
    <property type="molecule type" value="Genomic_DNA"/>
</dbReference>
<sequence>MDISEIFQHPQIVSTVGGNLPLYLFAPVVLGSILWCLYLSVKERDLLPIFVCIGAFICSLNEPIYDILGKIVYAENNPMAFSNMGRDIPWFLVIGYIPWVGALSVQIARMMANGVERKVLHYIALGSCISVVLIETLGNMSNAWLYYGEAPLKYLVVAPQMAPVPIVGGLLLYAFAFPLKGLKRALVAMAVSTLALPMVFASASWPLYYGLYAELPKVMEWVLGGAMLTFTVMTVLGATSIASRLHKAK</sequence>
<evidence type="ECO:0000256" key="1">
    <source>
        <dbReference type="SAM" id="Phobius"/>
    </source>
</evidence>
<proteinExistence type="predicted"/>
<keyword evidence="1" id="KW-0812">Transmembrane</keyword>
<dbReference type="RefSeq" id="WP_168448382.1">
    <property type="nucleotide sequence ID" value="NZ_JAAWWK010000001.1"/>
</dbReference>
<organism evidence="2 3">
    <name type="scientific">Spongiibacter thalassae</name>
    <dbReference type="NCBI Taxonomy" id="2721624"/>
    <lineage>
        <taxon>Bacteria</taxon>
        <taxon>Pseudomonadati</taxon>
        <taxon>Pseudomonadota</taxon>
        <taxon>Gammaproteobacteria</taxon>
        <taxon>Cellvibrionales</taxon>
        <taxon>Spongiibacteraceae</taxon>
        <taxon>Spongiibacter</taxon>
    </lineage>
</organism>
<feature type="transmembrane region" description="Helical" evidence="1">
    <location>
        <begin position="46"/>
        <end position="68"/>
    </location>
</feature>